<dbReference type="GO" id="GO:0004829">
    <property type="term" value="F:threonine-tRNA ligase activity"/>
    <property type="evidence" value="ECO:0007669"/>
    <property type="project" value="TreeGrafter"/>
</dbReference>
<dbReference type="Gene3D" id="3.40.50.800">
    <property type="entry name" value="Anticodon-binding domain"/>
    <property type="match status" value="1"/>
</dbReference>
<name>J9GUN5_9ZZZZ</name>
<gene>
    <name evidence="3" type="ORF">EVA_05367</name>
</gene>
<evidence type="ECO:0000256" key="1">
    <source>
        <dbReference type="ARBA" id="ARBA00022917"/>
    </source>
</evidence>
<dbReference type="InterPro" id="IPR036621">
    <property type="entry name" value="Anticodon-bd_dom_sf"/>
</dbReference>
<evidence type="ECO:0000259" key="2">
    <source>
        <dbReference type="Pfam" id="PF03129"/>
    </source>
</evidence>
<dbReference type="AlphaFoldDB" id="J9GUN5"/>
<dbReference type="GO" id="GO:0006435">
    <property type="term" value="P:threonyl-tRNA aminoacylation"/>
    <property type="evidence" value="ECO:0007669"/>
    <property type="project" value="TreeGrafter"/>
</dbReference>
<proteinExistence type="predicted"/>
<dbReference type="PANTHER" id="PTHR11451">
    <property type="entry name" value="THREONINE-TRNA LIGASE"/>
    <property type="match status" value="1"/>
</dbReference>
<protein>
    <submittedName>
        <fullName evidence="3">Threonyl-tRNA synthetase</fullName>
    </submittedName>
</protein>
<dbReference type="InterPro" id="IPR004154">
    <property type="entry name" value="Anticodon-bd"/>
</dbReference>
<keyword evidence="1" id="KW-0648">Protein biosynthesis</keyword>
<keyword evidence="3" id="KW-0436">Ligase</keyword>
<dbReference type="PANTHER" id="PTHR11451:SF44">
    <property type="entry name" value="THREONINE--TRNA LIGASE, CHLOROPLASTIC_MITOCHONDRIAL 2"/>
    <property type="match status" value="1"/>
</dbReference>
<keyword evidence="3" id="KW-0030">Aminoacyl-tRNA synthetase</keyword>
<sequence length="73" mass="8329">MRAYVDDRSEKIGRKIRDNEMKHVPYLLIVGEKEANEGTVAVRKQGEGDQGSLSVVDFAKKINEEVDEMTKNY</sequence>
<evidence type="ECO:0000313" key="3">
    <source>
        <dbReference type="EMBL" id="EJX06523.1"/>
    </source>
</evidence>
<feature type="domain" description="Anticodon-binding" evidence="2">
    <location>
        <begin position="2"/>
        <end position="64"/>
    </location>
</feature>
<reference evidence="3" key="1">
    <citation type="journal article" date="2012" name="PLoS ONE">
        <title>Gene sets for utilization of primary and secondary nutrition supplies in the distal gut of endangered iberian lynx.</title>
        <authorList>
            <person name="Alcaide M."/>
            <person name="Messina E."/>
            <person name="Richter M."/>
            <person name="Bargiela R."/>
            <person name="Peplies J."/>
            <person name="Huws S.A."/>
            <person name="Newbold C.J."/>
            <person name="Golyshin P.N."/>
            <person name="Simon M.A."/>
            <person name="Lopez G."/>
            <person name="Yakimov M.M."/>
            <person name="Ferrer M."/>
        </authorList>
    </citation>
    <scope>NUCLEOTIDE SEQUENCE</scope>
</reference>
<organism evidence="3">
    <name type="scientific">gut metagenome</name>
    <dbReference type="NCBI Taxonomy" id="749906"/>
    <lineage>
        <taxon>unclassified sequences</taxon>
        <taxon>metagenomes</taxon>
        <taxon>organismal metagenomes</taxon>
    </lineage>
</organism>
<dbReference type="Pfam" id="PF03129">
    <property type="entry name" value="HGTP_anticodon"/>
    <property type="match status" value="1"/>
</dbReference>
<dbReference type="EMBL" id="AMCI01001132">
    <property type="protein sequence ID" value="EJX06523.1"/>
    <property type="molecule type" value="Genomic_DNA"/>
</dbReference>
<dbReference type="SUPFAM" id="SSF52954">
    <property type="entry name" value="Class II aaRS ABD-related"/>
    <property type="match status" value="1"/>
</dbReference>
<accession>J9GUN5</accession>
<comment type="caution">
    <text evidence="3">The sequence shown here is derived from an EMBL/GenBank/DDBJ whole genome shotgun (WGS) entry which is preliminary data.</text>
</comment>